<name>A0AAE4FTN0_9CYAN</name>
<dbReference type="EMBL" id="JAVMIP010000023">
    <property type="protein sequence ID" value="MDS3862159.1"/>
    <property type="molecule type" value="Genomic_DNA"/>
</dbReference>
<dbReference type="Pfam" id="PF14261">
    <property type="entry name" value="DUF4351"/>
    <property type="match status" value="1"/>
</dbReference>
<proteinExistence type="predicted"/>
<accession>A0AAE4FTN0</accession>
<dbReference type="Proteomes" id="UP001268256">
    <property type="component" value="Unassembled WGS sequence"/>
</dbReference>
<dbReference type="PANTHER" id="PTHR35586:SF2">
    <property type="entry name" value="SLL1542 PROTEIN"/>
    <property type="match status" value="1"/>
</dbReference>
<dbReference type="RefSeq" id="WP_322879372.1">
    <property type="nucleotide sequence ID" value="NZ_JAVMIP010000023.1"/>
</dbReference>
<protein>
    <submittedName>
        <fullName evidence="2">DUF4351 domain-containing protein</fullName>
    </submittedName>
</protein>
<organism evidence="2 3">
    <name type="scientific">Pseudocalidococcus azoricus BACA0444</name>
    <dbReference type="NCBI Taxonomy" id="2918990"/>
    <lineage>
        <taxon>Bacteria</taxon>
        <taxon>Bacillati</taxon>
        <taxon>Cyanobacteriota</taxon>
        <taxon>Cyanophyceae</taxon>
        <taxon>Acaryochloridales</taxon>
        <taxon>Thermosynechococcaceae</taxon>
        <taxon>Pseudocalidococcus</taxon>
        <taxon>Pseudocalidococcus azoricus</taxon>
    </lineage>
</organism>
<evidence type="ECO:0000259" key="1">
    <source>
        <dbReference type="Pfam" id="PF14261"/>
    </source>
</evidence>
<comment type="caution">
    <text evidence="2">The sequence shown here is derived from an EMBL/GenBank/DDBJ whole genome shotgun (WGS) entry which is preliminary data.</text>
</comment>
<gene>
    <name evidence="2" type="ORF">RIF25_15260</name>
</gene>
<dbReference type="PANTHER" id="PTHR35586">
    <property type="entry name" value="SLL1691 PROTEIN"/>
    <property type="match status" value="1"/>
</dbReference>
<dbReference type="InterPro" id="IPR025587">
    <property type="entry name" value="DUF4351"/>
</dbReference>
<dbReference type="AlphaFoldDB" id="A0AAE4FTN0"/>
<evidence type="ECO:0000313" key="2">
    <source>
        <dbReference type="EMBL" id="MDS3862159.1"/>
    </source>
</evidence>
<evidence type="ECO:0000313" key="3">
    <source>
        <dbReference type="Proteomes" id="UP001268256"/>
    </source>
</evidence>
<reference evidence="3" key="1">
    <citation type="submission" date="2023-07" db="EMBL/GenBank/DDBJ databases">
        <authorList>
            <person name="Luz R."/>
            <person name="Cordeiro R."/>
            <person name="Fonseca A."/>
            <person name="Goncalves V."/>
        </authorList>
    </citation>
    <scope>NUCLEOTIDE SEQUENCE [LARGE SCALE GENOMIC DNA]</scope>
    <source>
        <strain evidence="3">BACA0444</strain>
    </source>
</reference>
<feature type="domain" description="DUF4351" evidence="1">
    <location>
        <begin position="76"/>
        <end position="134"/>
    </location>
</feature>
<sequence>KLFYPLLLLCQLVMKNAVIDLATTIIAYKFTHLTRQEVEEMLGFTASELKNSRFYQEVKAEGLQEGRQEGRQQGRQEGRQQGEQLLVLRLLSQRFGALPPGLEAEIKSLSLDRLEELALGIFEFNTVKDVEAWLHRH</sequence>
<keyword evidence="3" id="KW-1185">Reference proteome</keyword>
<feature type="non-terminal residue" evidence="2">
    <location>
        <position position="1"/>
    </location>
</feature>